<feature type="compositionally biased region" description="Basic and acidic residues" evidence="2">
    <location>
        <begin position="381"/>
        <end position="393"/>
    </location>
</feature>
<feature type="domain" description="N,N-dimethylformamidase beta subunit-like C-terminal" evidence="5">
    <location>
        <begin position="105"/>
        <end position="523"/>
    </location>
</feature>
<evidence type="ECO:0000259" key="3">
    <source>
        <dbReference type="Pfam" id="PF13205"/>
    </source>
</evidence>
<evidence type="ECO:0000256" key="2">
    <source>
        <dbReference type="SAM" id="MobiDB-lite"/>
    </source>
</evidence>
<organism evidence="6 7">
    <name type="scientific">Kibdelosporangium aridum</name>
    <dbReference type="NCBI Taxonomy" id="2030"/>
    <lineage>
        <taxon>Bacteria</taxon>
        <taxon>Bacillati</taxon>
        <taxon>Actinomycetota</taxon>
        <taxon>Actinomycetes</taxon>
        <taxon>Pseudonocardiales</taxon>
        <taxon>Pseudonocardiaceae</taxon>
        <taxon>Kibdelosporangium</taxon>
    </lineage>
</organism>
<dbReference type="OrthoDB" id="505641at2"/>
<name>A0A1W2D4P6_KIBAR</name>
<evidence type="ECO:0000313" key="6">
    <source>
        <dbReference type="EMBL" id="SMC92423.1"/>
    </source>
</evidence>
<dbReference type="Gene3D" id="2.60.40.1220">
    <property type="match status" value="2"/>
</dbReference>
<dbReference type="InterPro" id="IPR025141">
    <property type="entry name" value="DUF4082"/>
</dbReference>
<dbReference type="Pfam" id="PF20254">
    <property type="entry name" value="DMFA2_C"/>
    <property type="match status" value="1"/>
</dbReference>
<feature type="domain" description="DUF4082" evidence="4">
    <location>
        <begin position="1217"/>
        <end position="1361"/>
    </location>
</feature>
<dbReference type="InterPro" id="IPR046540">
    <property type="entry name" value="DMFA2_C"/>
</dbReference>
<feature type="domain" description="DUF4082" evidence="4">
    <location>
        <begin position="672"/>
        <end position="817"/>
    </location>
</feature>
<dbReference type="InterPro" id="IPR014755">
    <property type="entry name" value="Cu-Rt/internalin_Ig-like"/>
</dbReference>
<dbReference type="Pfam" id="PF13205">
    <property type="entry name" value="Big_5"/>
    <property type="match status" value="2"/>
</dbReference>
<protein>
    <submittedName>
        <fullName evidence="6">Ig-like domain-containing protein</fullName>
    </submittedName>
</protein>
<feature type="domain" description="DUF4082" evidence="4">
    <location>
        <begin position="945"/>
        <end position="1091"/>
    </location>
</feature>
<dbReference type="EMBL" id="FWXV01000002">
    <property type="protein sequence ID" value="SMC92423.1"/>
    <property type="molecule type" value="Genomic_DNA"/>
</dbReference>
<sequence>MRSVFRRSRRRIAHLVGVALVAANVTVLGVLPGSTAAAETPAPCAPPPAPPNPVACENLVAPNNAGDWMITAIDDTIAGFTDNISYTVGETVRFKVKTDAPRFRYDIYRLGYYGGAGARKIVDNVEVINTVNQPNCFEDNPAVLAQDTGIVDCGNWSTSMTWTVPNGMVSGVYYTVLRRDYGNGVIGESDIVFVVRDDASTSDIMFQTADATWQAYNTYGNRPTPNDSPRGNSFYTGTAQGNGGSAYKVSYNRPIIGGEQENFFFNAEYPMLLWLEKNGYDVTYTTNVDMSRRGHLLKNHKVYMPVGHDEYWSNEQRAAVEDARNAGVNMAFMTGNEIFWKTRWEQSQAGPATNWRTLVCYKETKPGQVDPHPTEWTGTWRDGRKSPPKDGGRPENALLGQIFTVNGERWDQLVVPPGNRLQRLWRNTPTMGTLPSEAYVFKPGTLGYEWDTVEENGFQPPGVAQLSRTTVTMNDGNYVLQNEGDVYAPGTKTHALTLYKHQPSGALVFAAGSVQWSWGLENKHIRNQGDTADPRIRQATANLLADMDNVQPRTPRDITPATMTTDTTAPTVVIGTTVSPVVGSAYTFSGTVSDLGGRPAGVEVSVDGTSWRAANWQAGSSSWNYTYTPSRSGPATFRVRAVDDSANLSGEFTRNVTVNPRACPCSIWADNTVPATPDSGDGTALELGVKFQAASNGYVRGVRFYKGIGNTGSHTGSLWTTDGTLLATGTFLNETALGWQTLTFPESVAITANTTYIASYHTNTGHYAADANYFTNSSTGLEPLTALQGTATNPNGVFKVGASGFPDRSYQNANYWVDVVYGYDPGPDTRAPLVASTSPVTNGGSVALNVKPTISFDEPLAPASLQFSLTGPSGSVPGTYALSADGKTATFTPNQPLSSGTTYTAQVRASDNAGNSIPNPPYSWSFTTGNPRPATCPCTIWDDFATPAVAAVNDPAAVELGTKVRFDSRGTVHGIRFYKGPGNTGTHTGSLWTSTGTRVATGTFTNESGGGWQTLLFNSPVSVQSGTTYVVSYYAPNGRYSGTSGYFNGVGADYGAMHALPSGVDGNNGVYRYGAGGGFPTNSYGNTNYWVDVIWQAGANGDSTPPTVTSTNPPNAGTGASLTAPVSATLNEPVDLPTAQYTVKDSGGAVINGTLSLSADQRTVSWTPAARLTAGATYTASLKIADVNGNIMPTATTWSFTTTLTQTCPCSLFSEATVPTVTAANDSGNYELGVRFSTSADGFITAVKFYKGTGNTGTHTGSLWTAGGQQLATGTFTNETATGWQTLTFATPVAVQAGQSYVASYTAPNGRYAADGGYFNRTAVTSVPLSAPLSGPGNANGVYKAGPGFPTSTFQGGNYWVDVVFTP</sequence>
<dbReference type="Pfam" id="PF13313">
    <property type="entry name" value="DUF4082"/>
    <property type="match status" value="3"/>
</dbReference>
<evidence type="ECO:0000259" key="4">
    <source>
        <dbReference type="Pfam" id="PF13313"/>
    </source>
</evidence>
<evidence type="ECO:0000259" key="5">
    <source>
        <dbReference type="Pfam" id="PF20254"/>
    </source>
</evidence>
<keyword evidence="7" id="KW-1185">Reference proteome</keyword>
<dbReference type="InterPro" id="IPR014756">
    <property type="entry name" value="Ig_E-set"/>
</dbReference>
<reference evidence="6 7" key="1">
    <citation type="submission" date="2017-04" db="EMBL/GenBank/DDBJ databases">
        <authorList>
            <person name="Afonso C.L."/>
            <person name="Miller P.J."/>
            <person name="Scott M.A."/>
            <person name="Spackman E."/>
            <person name="Goraichik I."/>
            <person name="Dimitrov K.M."/>
            <person name="Suarez D.L."/>
            <person name="Swayne D.E."/>
        </authorList>
    </citation>
    <scope>NUCLEOTIDE SEQUENCE [LARGE SCALE GENOMIC DNA]</scope>
    <source>
        <strain evidence="6 7">DSM 43828</strain>
    </source>
</reference>
<gene>
    <name evidence="6" type="ORF">SAMN05661093_02843</name>
</gene>
<feature type="domain" description="SbsA Ig-like" evidence="3">
    <location>
        <begin position="1102"/>
        <end position="1202"/>
    </location>
</feature>
<dbReference type="Proteomes" id="UP000192674">
    <property type="component" value="Unassembled WGS sequence"/>
</dbReference>
<dbReference type="SUPFAM" id="SSF81296">
    <property type="entry name" value="E set domains"/>
    <property type="match status" value="1"/>
</dbReference>
<dbReference type="Gene3D" id="2.60.40.650">
    <property type="match status" value="1"/>
</dbReference>
<proteinExistence type="predicted"/>
<accession>A0A1W2D4P6</accession>
<dbReference type="InterPro" id="IPR032812">
    <property type="entry name" value="SbsA_Ig"/>
</dbReference>
<evidence type="ECO:0000313" key="7">
    <source>
        <dbReference type="Proteomes" id="UP000192674"/>
    </source>
</evidence>
<feature type="domain" description="SbsA Ig-like" evidence="3">
    <location>
        <begin position="828"/>
        <end position="928"/>
    </location>
</feature>
<evidence type="ECO:0000256" key="1">
    <source>
        <dbReference type="ARBA" id="ARBA00022729"/>
    </source>
</evidence>
<feature type="region of interest" description="Disordered" evidence="2">
    <location>
        <begin position="369"/>
        <end position="394"/>
    </location>
</feature>
<keyword evidence="1" id="KW-0732">Signal</keyword>